<dbReference type="PROSITE" id="PS50110">
    <property type="entry name" value="RESPONSE_REGULATORY"/>
    <property type="match status" value="1"/>
</dbReference>
<keyword evidence="7" id="KW-0812">Transmembrane</keyword>
<dbReference type="CDD" id="cd00082">
    <property type="entry name" value="HisKA"/>
    <property type="match status" value="1"/>
</dbReference>
<dbReference type="InterPro" id="IPR013767">
    <property type="entry name" value="PAS_fold"/>
</dbReference>
<evidence type="ECO:0000256" key="7">
    <source>
        <dbReference type="SAM" id="Phobius"/>
    </source>
</evidence>
<evidence type="ECO:0000256" key="4">
    <source>
        <dbReference type="ARBA" id="ARBA00022679"/>
    </source>
</evidence>
<dbReference type="CDD" id="cd16922">
    <property type="entry name" value="HATPase_EvgS-ArcB-TorS-like"/>
    <property type="match status" value="1"/>
</dbReference>
<dbReference type="PRINTS" id="PR00344">
    <property type="entry name" value="BCTRLSENSOR"/>
</dbReference>
<dbReference type="Gene3D" id="1.20.120.160">
    <property type="entry name" value="HPT domain"/>
    <property type="match status" value="1"/>
</dbReference>
<dbReference type="InterPro" id="IPR036890">
    <property type="entry name" value="HATPase_C_sf"/>
</dbReference>
<feature type="domain" description="Histidine kinase" evidence="8">
    <location>
        <begin position="363"/>
        <end position="584"/>
    </location>
</feature>
<dbReference type="PANTHER" id="PTHR43047">
    <property type="entry name" value="TWO-COMPONENT HISTIDINE PROTEIN KINASE"/>
    <property type="match status" value="1"/>
</dbReference>
<feature type="transmembrane region" description="Helical" evidence="7">
    <location>
        <begin position="178"/>
        <end position="199"/>
    </location>
</feature>
<feature type="transmembrane region" description="Helical" evidence="7">
    <location>
        <begin position="12"/>
        <end position="34"/>
    </location>
</feature>
<comment type="catalytic activity">
    <reaction evidence="1">
        <text>ATP + protein L-histidine = ADP + protein N-phospho-L-histidine.</text>
        <dbReference type="EC" id="2.7.13.3"/>
    </reaction>
</comment>
<dbReference type="SUPFAM" id="SSF55785">
    <property type="entry name" value="PYP-like sensor domain (PAS domain)"/>
    <property type="match status" value="1"/>
</dbReference>
<dbReference type="InterPro" id="IPR003594">
    <property type="entry name" value="HATPase_dom"/>
</dbReference>
<feature type="domain" description="PAS" evidence="10">
    <location>
        <begin position="216"/>
        <end position="269"/>
    </location>
</feature>
<dbReference type="SUPFAM" id="SSF55874">
    <property type="entry name" value="ATPase domain of HSP90 chaperone/DNA topoisomerase II/histidine kinase"/>
    <property type="match status" value="1"/>
</dbReference>
<dbReference type="Gene3D" id="3.40.50.2300">
    <property type="match status" value="1"/>
</dbReference>
<reference evidence="12" key="1">
    <citation type="submission" date="2024-04" db="EMBL/GenBank/DDBJ databases">
        <title>Phylogenomic analyses of a clade within the roseobacter group suggest taxonomic reassignments of species of the genera Aestuariivita, Citreicella, Loktanella, Nautella, Pelagibaca, Ruegeria, Thalassobius, Thiobacimonas and Tropicibacter, and the proposal o.</title>
        <authorList>
            <person name="Jeon C.O."/>
        </authorList>
    </citation>
    <scope>NUCLEOTIDE SEQUENCE [LARGE SCALE GENOMIC DNA]</scope>
    <source>
        <strain evidence="12">BS5-3</strain>
    </source>
</reference>
<dbReference type="EMBL" id="CP150951">
    <property type="protein sequence ID" value="WZC47782.1"/>
    <property type="molecule type" value="Genomic_DNA"/>
</dbReference>
<dbReference type="NCBIfam" id="TIGR00229">
    <property type="entry name" value="sensory_box"/>
    <property type="match status" value="1"/>
</dbReference>
<evidence type="ECO:0000256" key="6">
    <source>
        <dbReference type="PROSITE-ProRule" id="PRU00169"/>
    </source>
</evidence>
<dbReference type="InterPro" id="IPR004358">
    <property type="entry name" value="Sig_transdc_His_kin-like_C"/>
</dbReference>
<dbReference type="SUPFAM" id="SSF47226">
    <property type="entry name" value="Histidine-containing phosphotransfer domain, HPT domain"/>
    <property type="match status" value="1"/>
</dbReference>
<dbReference type="RefSeq" id="WP_341365902.1">
    <property type="nucleotide sequence ID" value="NZ_CP150951.2"/>
</dbReference>
<accession>A0ABZ2V019</accession>
<evidence type="ECO:0000256" key="5">
    <source>
        <dbReference type="ARBA" id="ARBA00022777"/>
    </source>
</evidence>
<keyword evidence="11" id="KW-0067">ATP-binding</keyword>
<dbReference type="InterPro" id="IPR011006">
    <property type="entry name" value="CheY-like_superfamily"/>
</dbReference>
<dbReference type="InterPro" id="IPR003661">
    <property type="entry name" value="HisK_dim/P_dom"/>
</dbReference>
<dbReference type="PROSITE" id="PS50109">
    <property type="entry name" value="HIS_KIN"/>
    <property type="match status" value="1"/>
</dbReference>
<dbReference type="InterPro" id="IPR035965">
    <property type="entry name" value="PAS-like_dom_sf"/>
</dbReference>
<dbReference type="Pfam" id="PF00072">
    <property type="entry name" value="Response_reg"/>
    <property type="match status" value="1"/>
</dbReference>
<evidence type="ECO:0000256" key="2">
    <source>
        <dbReference type="ARBA" id="ARBA00012438"/>
    </source>
</evidence>
<keyword evidence="11" id="KW-0547">Nucleotide-binding</keyword>
<dbReference type="InterPro" id="IPR005467">
    <property type="entry name" value="His_kinase_dom"/>
</dbReference>
<keyword evidence="7" id="KW-0472">Membrane</keyword>
<dbReference type="CDD" id="cd17546">
    <property type="entry name" value="REC_hyHK_CKI1_RcsC-like"/>
    <property type="match status" value="1"/>
</dbReference>
<gene>
    <name evidence="11" type="ORF">AABB29_12820</name>
</gene>
<keyword evidence="5" id="KW-0418">Kinase</keyword>
<protein>
    <recommendedName>
        <fullName evidence="2">histidine kinase</fullName>
        <ecNumber evidence="2">2.7.13.3</ecNumber>
    </recommendedName>
</protein>
<dbReference type="InterPro" id="IPR036097">
    <property type="entry name" value="HisK_dim/P_sf"/>
</dbReference>
<dbReference type="SMART" id="SM00387">
    <property type="entry name" value="HATPase_c"/>
    <property type="match status" value="1"/>
</dbReference>
<dbReference type="Pfam" id="PF00989">
    <property type="entry name" value="PAS"/>
    <property type="match status" value="1"/>
</dbReference>
<keyword evidence="12" id="KW-1185">Reference proteome</keyword>
<evidence type="ECO:0000256" key="3">
    <source>
        <dbReference type="ARBA" id="ARBA00022553"/>
    </source>
</evidence>
<dbReference type="CDD" id="cd00130">
    <property type="entry name" value="PAS"/>
    <property type="match status" value="1"/>
</dbReference>
<dbReference type="Pfam" id="PF00512">
    <property type="entry name" value="HisKA"/>
    <property type="match status" value="1"/>
</dbReference>
<dbReference type="InterPro" id="IPR036641">
    <property type="entry name" value="HPT_dom_sf"/>
</dbReference>
<dbReference type="Gene3D" id="1.10.287.130">
    <property type="match status" value="1"/>
</dbReference>
<evidence type="ECO:0000259" key="9">
    <source>
        <dbReference type="PROSITE" id="PS50110"/>
    </source>
</evidence>
<feature type="modified residue" description="4-aspartylphosphate" evidence="6">
    <location>
        <position position="654"/>
    </location>
</feature>
<dbReference type="SUPFAM" id="SSF52172">
    <property type="entry name" value="CheY-like"/>
    <property type="match status" value="1"/>
</dbReference>
<sequence>MAAPRAKQWLSIGYVALAGIPLLGIVFFLAFSVAQDLENLGSAHSDNVQWTLSQTEVEFLEFSKQLSLSADGDATDLQRLRRRFDVFYSRINILESATVYRPLMENEIYAEALTALRAFLDETVPLIDAGDDVLRAGLPALEASAASNRSAARTVANAALEFFAREADQRRRDFAQTLIKLASFVAVLIAALAITVFYLRRLNLQRAAQQREAEEAAARMDTVIQTSLDGVIVANAKGQVLAFNTAAETIFGHKSDDVLGQKLGPLIVPGHLLDAHEAGMARMRAGGEKRVVGKGRVQLEAKHKAGTTFPVELAIQTAETTEGTIFIAFLRDISVAVAAEKDLTAARDQALAADRLKTEFLATMSHEIRTPLNGLLGNLSLLLDTRLNPNQLRYTRNMETSGDLLLQHISDVLDLSRYDVGHTELRSEPLNIASIVQSIVDSQAGLAANNNTTIEWGWVGPPSHWVRSDRDALQHILLNLVGNAVKFTRDGKVVITVEVEKTSDDLANFVFRVQDTGQGMDADLQGRIFDDFVTGTVAYNRDVGGTGLGLGIVRRSVAALNGQIDVDSAPDMGSTFEVRLPLAITDAEPEQPQTEHSAKPLFGLHILIVEDNKINRMVAHEMLVADGHSVEEAHDGMAAVEMAGETPFDLILMDISMPVMDGRAATRAIRQGGGICADTPIIALTANAMASEQAAFLEDGMNSVLIKPLSQNALRQAIDDIAVNTIKADVIEPEAAHRNEMREILGEETYQIMVARFVAEVDELHTWLLSDPPPEPNEIAARCHKVAGSAGTFSVDAYRKALLAIEDAAKAVDLATMHDGIAAIEQVWQEVGVAP</sequence>
<evidence type="ECO:0000259" key="10">
    <source>
        <dbReference type="PROSITE" id="PS50112"/>
    </source>
</evidence>
<organism evidence="11 12">
    <name type="scientific">Yoonia phaeophyticola</name>
    <dbReference type="NCBI Taxonomy" id="3137369"/>
    <lineage>
        <taxon>Bacteria</taxon>
        <taxon>Pseudomonadati</taxon>
        <taxon>Pseudomonadota</taxon>
        <taxon>Alphaproteobacteria</taxon>
        <taxon>Rhodobacterales</taxon>
        <taxon>Paracoccaceae</taxon>
        <taxon>Yoonia</taxon>
    </lineage>
</organism>
<evidence type="ECO:0000313" key="12">
    <source>
        <dbReference type="Proteomes" id="UP001440612"/>
    </source>
</evidence>
<dbReference type="SMART" id="SM00448">
    <property type="entry name" value="REC"/>
    <property type="match status" value="1"/>
</dbReference>
<dbReference type="InterPro" id="IPR001789">
    <property type="entry name" value="Sig_transdc_resp-reg_receiver"/>
</dbReference>
<dbReference type="Pfam" id="PF02518">
    <property type="entry name" value="HATPase_c"/>
    <property type="match status" value="1"/>
</dbReference>
<proteinExistence type="predicted"/>
<feature type="domain" description="Response regulatory" evidence="9">
    <location>
        <begin position="605"/>
        <end position="722"/>
    </location>
</feature>
<name>A0ABZ2V019_9RHOB</name>
<dbReference type="Gene3D" id="3.30.450.20">
    <property type="entry name" value="PAS domain"/>
    <property type="match status" value="1"/>
</dbReference>
<dbReference type="Proteomes" id="UP001440612">
    <property type="component" value="Chromosome"/>
</dbReference>
<dbReference type="Gene3D" id="3.30.565.10">
    <property type="entry name" value="Histidine kinase-like ATPase, C-terminal domain"/>
    <property type="match status" value="1"/>
</dbReference>
<keyword evidence="7" id="KW-1133">Transmembrane helix</keyword>
<dbReference type="PROSITE" id="PS50112">
    <property type="entry name" value="PAS"/>
    <property type="match status" value="1"/>
</dbReference>
<dbReference type="SMART" id="SM00091">
    <property type="entry name" value="PAS"/>
    <property type="match status" value="1"/>
</dbReference>
<evidence type="ECO:0000259" key="8">
    <source>
        <dbReference type="PROSITE" id="PS50109"/>
    </source>
</evidence>
<evidence type="ECO:0000256" key="1">
    <source>
        <dbReference type="ARBA" id="ARBA00000085"/>
    </source>
</evidence>
<dbReference type="GO" id="GO:0005524">
    <property type="term" value="F:ATP binding"/>
    <property type="evidence" value="ECO:0007669"/>
    <property type="project" value="UniProtKB-KW"/>
</dbReference>
<keyword evidence="4" id="KW-0808">Transferase</keyword>
<dbReference type="InterPro" id="IPR000014">
    <property type="entry name" value="PAS"/>
</dbReference>
<dbReference type="SMART" id="SM00388">
    <property type="entry name" value="HisKA"/>
    <property type="match status" value="1"/>
</dbReference>
<dbReference type="PANTHER" id="PTHR43047:SF64">
    <property type="entry name" value="HISTIDINE KINASE CONTAINING CHEY-HOMOLOGOUS RECEIVER DOMAIN AND PAS DOMAIN-RELATED"/>
    <property type="match status" value="1"/>
</dbReference>
<keyword evidence="3 6" id="KW-0597">Phosphoprotein</keyword>
<dbReference type="SUPFAM" id="SSF47384">
    <property type="entry name" value="Homodimeric domain of signal transducing histidine kinase"/>
    <property type="match status" value="1"/>
</dbReference>
<dbReference type="EC" id="2.7.13.3" evidence="2"/>
<evidence type="ECO:0000313" key="11">
    <source>
        <dbReference type="EMBL" id="WZC47782.1"/>
    </source>
</evidence>